<protein>
    <submittedName>
        <fullName evidence="7">1-aminocyclopropane-1-carboxylate oxidase-like protein 1-like</fullName>
    </submittedName>
</protein>
<feature type="domain" description="Fe2OG dioxygenase" evidence="6">
    <location>
        <begin position="211"/>
        <end position="311"/>
    </location>
</feature>
<dbReference type="PANTHER" id="PTHR10209">
    <property type="entry name" value="OXIDOREDUCTASE, 2OG-FE II OXYGENASE FAMILY PROTEIN"/>
    <property type="match status" value="1"/>
</dbReference>
<keyword evidence="3 5" id="KW-0560">Oxidoreductase</keyword>
<dbReference type="AlphaFoldDB" id="A0AAX6GLF2"/>
<evidence type="ECO:0000256" key="5">
    <source>
        <dbReference type="RuleBase" id="RU003682"/>
    </source>
</evidence>
<comment type="caution">
    <text evidence="7">The sequence shown here is derived from an EMBL/GenBank/DDBJ whole genome shotgun (WGS) entry which is preliminary data.</text>
</comment>
<dbReference type="InterPro" id="IPR005123">
    <property type="entry name" value="Oxoglu/Fe-dep_dioxygenase_dom"/>
</dbReference>
<dbReference type="FunFam" id="2.60.120.330:FF:000005">
    <property type="entry name" value="1-aminocyclopropane-1-carboxylate oxidase homolog 1"/>
    <property type="match status" value="1"/>
</dbReference>
<dbReference type="Proteomes" id="UP001140949">
    <property type="component" value="Unassembled WGS sequence"/>
</dbReference>
<dbReference type="PANTHER" id="PTHR10209:SF884">
    <property type="entry name" value="1-AMINOCYCLOPROPANE-1-CARBOXYLATE OXIDASE HOMOLOG 1-LIKE"/>
    <property type="match status" value="1"/>
</dbReference>
<evidence type="ECO:0000313" key="8">
    <source>
        <dbReference type="Proteomes" id="UP001140949"/>
    </source>
</evidence>
<sequence length="391" mass="43674">MDTSHQEFDRLRAVTEFDESKAGVKGLVDSGVQKLPRIFLHAPQDLPRPADGRRSHLRVPIIDVGGIDDVGGRRREEVVAAVREAASSWGFFQLVNHGVPGDVLDGLVRGARLFHEQDGEAKAGLYSRDFAKKVRYECNFDLYKSRAANWRDTLNCIFDGSIDPREIPSVFEPEVIVDYHERILKVADLTHVLLSEALGLDPGYLKSIDCAATQHLVAHYYPPCPEPELTLGTTKHSDPSFLTLLVQDALGGLQVLHQDRWVDVSPVPGGIVVNIGDLLQVVSNDKFVSVQHRVVASREGPRISVAVFLNPCHGEERLYGPIEETLSEENPPKYQELRMMDYISYYLSKGLSENLLSNISGCDSLGWKKWSQNLLKISLYRGTYQLDDPTS</sequence>
<dbReference type="GO" id="GO:0051213">
    <property type="term" value="F:dioxygenase activity"/>
    <property type="evidence" value="ECO:0007669"/>
    <property type="project" value="UniProtKB-ARBA"/>
</dbReference>
<keyword evidence="4 5" id="KW-0408">Iron</keyword>
<dbReference type="InterPro" id="IPR027443">
    <property type="entry name" value="IPNS-like_sf"/>
</dbReference>
<name>A0AAX6GLF2_IRIPA</name>
<proteinExistence type="inferred from homology"/>
<dbReference type="Pfam" id="PF14226">
    <property type="entry name" value="DIOX_N"/>
    <property type="match status" value="1"/>
</dbReference>
<dbReference type="EMBL" id="JANAVB010018711">
    <property type="protein sequence ID" value="KAJ6829383.1"/>
    <property type="molecule type" value="Genomic_DNA"/>
</dbReference>
<reference evidence="7" key="1">
    <citation type="journal article" date="2023" name="GigaByte">
        <title>Genome assembly of the bearded iris, Iris pallida Lam.</title>
        <authorList>
            <person name="Bruccoleri R.E."/>
            <person name="Oakeley E.J."/>
            <person name="Faust A.M.E."/>
            <person name="Altorfer M."/>
            <person name="Dessus-Babus S."/>
            <person name="Burckhardt D."/>
            <person name="Oertli M."/>
            <person name="Naumann U."/>
            <person name="Petersen F."/>
            <person name="Wong J."/>
        </authorList>
    </citation>
    <scope>NUCLEOTIDE SEQUENCE</scope>
    <source>
        <strain evidence="7">GSM-AAB239-AS_SAM_17_03QT</strain>
    </source>
</reference>
<evidence type="ECO:0000256" key="1">
    <source>
        <dbReference type="ARBA" id="ARBA00008056"/>
    </source>
</evidence>
<organism evidence="7 8">
    <name type="scientific">Iris pallida</name>
    <name type="common">Sweet iris</name>
    <dbReference type="NCBI Taxonomy" id="29817"/>
    <lineage>
        <taxon>Eukaryota</taxon>
        <taxon>Viridiplantae</taxon>
        <taxon>Streptophyta</taxon>
        <taxon>Embryophyta</taxon>
        <taxon>Tracheophyta</taxon>
        <taxon>Spermatophyta</taxon>
        <taxon>Magnoliopsida</taxon>
        <taxon>Liliopsida</taxon>
        <taxon>Asparagales</taxon>
        <taxon>Iridaceae</taxon>
        <taxon>Iridoideae</taxon>
        <taxon>Irideae</taxon>
        <taxon>Iris</taxon>
    </lineage>
</organism>
<dbReference type="Pfam" id="PF03171">
    <property type="entry name" value="2OG-FeII_Oxy"/>
    <property type="match status" value="1"/>
</dbReference>
<dbReference type="GO" id="GO:0046872">
    <property type="term" value="F:metal ion binding"/>
    <property type="evidence" value="ECO:0007669"/>
    <property type="project" value="UniProtKB-KW"/>
</dbReference>
<evidence type="ECO:0000256" key="4">
    <source>
        <dbReference type="ARBA" id="ARBA00023004"/>
    </source>
</evidence>
<dbReference type="InterPro" id="IPR044861">
    <property type="entry name" value="IPNS-like_FE2OG_OXY"/>
</dbReference>
<dbReference type="Gene3D" id="2.60.120.330">
    <property type="entry name" value="B-lactam Antibiotic, Isopenicillin N Synthase, Chain"/>
    <property type="match status" value="1"/>
</dbReference>
<evidence type="ECO:0000256" key="3">
    <source>
        <dbReference type="ARBA" id="ARBA00023002"/>
    </source>
</evidence>
<evidence type="ECO:0000256" key="2">
    <source>
        <dbReference type="ARBA" id="ARBA00022723"/>
    </source>
</evidence>
<keyword evidence="2 5" id="KW-0479">Metal-binding</keyword>
<evidence type="ECO:0000259" key="6">
    <source>
        <dbReference type="PROSITE" id="PS51471"/>
    </source>
</evidence>
<accession>A0AAX6GLF2</accession>
<comment type="similarity">
    <text evidence="1 5">Belongs to the iron/ascorbate-dependent oxidoreductase family.</text>
</comment>
<dbReference type="SUPFAM" id="SSF51197">
    <property type="entry name" value="Clavaminate synthase-like"/>
    <property type="match status" value="1"/>
</dbReference>
<keyword evidence="8" id="KW-1185">Reference proteome</keyword>
<evidence type="ECO:0000313" key="7">
    <source>
        <dbReference type="EMBL" id="KAJ6829383.1"/>
    </source>
</evidence>
<gene>
    <name evidence="7" type="ORF">M6B38_358425</name>
</gene>
<reference evidence="7" key="2">
    <citation type="submission" date="2023-04" db="EMBL/GenBank/DDBJ databases">
        <authorList>
            <person name="Bruccoleri R.E."/>
            <person name="Oakeley E.J."/>
            <person name="Faust A.-M."/>
            <person name="Dessus-Babus S."/>
            <person name="Altorfer M."/>
            <person name="Burckhardt D."/>
            <person name="Oertli M."/>
            <person name="Naumann U."/>
            <person name="Petersen F."/>
            <person name="Wong J."/>
        </authorList>
    </citation>
    <scope>NUCLEOTIDE SEQUENCE</scope>
    <source>
        <strain evidence="7">GSM-AAB239-AS_SAM_17_03QT</strain>
        <tissue evidence="7">Leaf</tissue>
    </source>
</reference>
<dbReference type="InterPro" id="IPR026992">
    <property type="entry name" value="DIOX_N"/>
</dbReference>
<dbReference type="PROSITE" id="PS51471">
    <property type="entry name" value="FE2OG_OXY"/>
    <property type="match status" value="1"/>
</dbReference>